<dbReference type="Pfam" id="PF14236">
    <property type="entry name" value="DruA"/>
    <property type="match status" value="1"/>
</dbReference>
<reference evidence="2" key="1">
    <citation type="submission" date="2016-02" db="EMBL/GenBank/DDBJ databases">
        <title>Halorhodospira halochloris DSM-1059 complete genome, version 2.</title>
        <authorList>
            <person name="Tsukatani Y."/>
        </authorList>
    </citation>
    <scope>NUCLEOTIDE SEQUENCE</scope>
    <source>
        <strain evidence="2">DSM 1059</strain>
    </source>
</reference>
<organism evidence="2 3">
    <name type="scientific">Halorhodospira halochloris</name>
    <name type="common">Ectothiorhodospira halochloris</name>
    <dbReference type="NCBI Taxonomy" id="1052"/>
    <lineage>
        <taxon>Bacteria</taxon>
        <taxon>Pseudomonadati</taxon>
        <taxon>Pseudomonadota</taxon>
        <taxon>Gammaproteobacteria</taxon>
        <taxon>Chromatiales</taxon>
        <taxon>Ectothiorhodospiraceae</taxon>
        <taxon>Halorhodospira</taxon>
    </lineage>
</organism>
<keyword evidence="3" id="KW-1185">Reference proteome</keyword>
<sequence>MLRLHEQGKITLPPSRLRKRRRRATFPPTPATDPQPLLNTPVNMMPKPTFHIVQGNAAQSRCWNEYIARYHYLGYTPLDGHQIRYNVYAGEQLVALLGFGASAWKLADRERFIGWSSEQRERNLSLVVNNTRFLILPWVQVRGLASKILGLAARQLPLDWQQRYGFQPVLLETFVEWPRHTGTCYKAANWQWVGRTTGRGKKSTSHKQRLPTKDIWLYPLRRDFANRLCS</sequence>
<dbReference type="KEGG" id="hhk:HH1059_07310"/>
<gene>
    <name evidence="2" type="ORF">HH1059_07310</name>
</gene>
<evidence type="ECO:0000313" key="2">
    <source>
        <dbReference type="EMBL" id="BAU57422.1"/>
    </source>
</evidence>
<dbReference type="InterPro" id="IPR025639">
    <property type="entry name" value="DruA"/>
</dbReference>
<protein>
    <submittedName>
        <fullName evidence="2">Uncharacterized protein</fullName>
    </submittedName>
</protein>
<evidence type="ECO:0000256" key="1">
    <source>
        <dbReference type="SAM" id="MobiDB-lite"/>
    </source>
</evidence>
<name>A0A0X8X998_HALHR</name>
<feature type="region of interest" description="Disordered" evidence="1">
    <location>
        <begin position="12"/>
        <end position="39"/>
    </location>
</feature>
<dbReference type="Proteomes" id="UP000218890">
    <property type="component" value="Chromosome"/>
</dbReference>
<dbReference type="OrthoDB" id="5760217at2"/>
<dbReference type="RefSeq" id="WP_096408415.1">
    <property type="nucleotide sequence ID" value="NZ_AP017372.2"/>
</dbReference>
<proteinExistence type="predicted"/>
<dbReference type="AlphaFoldDB" id="A0A0X8X998"/>
<accession>A0A0X8X998</accession>
<evidence type="ECO:0000313" key="3">
    <source>
        <dbReference type="Proteomes" id="UP000218890"/>
    </source>
</evidence>
<dbReference type="EMBL" id="AP017372">
    <property type="protein sequence ID" value="BAU57422.1"/>
    <property type="molecule type" value="Genomic_DNA"/>
</dbReference>